<dbReference type="RefSeq" id="WP_189854225.1">
    <property type="nucleotide sequence ID" value="NZ_BMVW01000001.1"/>
</dbReference>
<feature type="region of interest" description="Disordered" evidence="1">
    <location>
        <begin position="29"/>
        <end position="59"/>
    </location>
</feature>
<feature type="compositionally biased region" description="Basic residues" evidence="1">
    <location>
        <begin position="49"/>
        <end position="59"/>
    </location>
</feature>
<organism evidence="2 3">
    <name type="scientific">Streptomyces poonensis</name>
    <dbReference type="NCBI Taxonomy" id="68255"/>
    <lineage>
        <taxon>Bacteria</taxon>
        <taxon>Bacillati</taxon>
        <taxon>Actinomycetota</taxon>
        <taxon>Actinomycetes</taxon>
        <taxon>Kitasatosporales</taxon>
        <taxon>Streptomycetaceae</taxon>
        <taxon>Streptomyces</taxon>
    </lineage>
</organism>
<dbReference type="EMBL" id="BMVW01000001">
    <property type="protein sequence ID" value="GGY87297.1"/>
    <property type="molecule type" value="Genomic_DNA"/>
</dbReference>
<dbReference type="Proteomes" id="UP000622166">
    <property type="component" value="Unassembled WGS sequence"/>
</dbReference>
<evidence type="ECO:0000256" key="1">
    <source>
        <dbReference type="SAM" id="MobiDB-lite"/>
    </source>
</evidence>
<sequence length="59" mass="7113">MFVYEELHRIRSAELIREAENHRLAREARRAARETPGTRGVPRWPYTPRPRRQRFARAA</sequence>
<protein>
    <submittedName>
        <fullName evidence="2">Uncharacterized protein</fullName>
    </submittedName>
</protein>
<comment type="caution">
    <text evidence="2">The sequence shown here is derived from an EMBL/GenBank/DDBJ whole genome shotgun (WGS) entry which is preliminary data.</text>
</comment>
<evidence type="ECO:0000313" key="3">
    <source>
        <dbReference type="Proteomes" id="UP000622166"/>
    </source>
</evidence>
<evidence type="ECO:0000313" key="2">
    <source>
        <dbReference type="EMBL" id="GGY87297.1"/>
    </source>
</evidence>
<dbReference type="AlphaFoldDB" id="A0A918P6H8"/>
<keyword evidence="3" id="KW-1185">Reference proteome</keyword>
<name>A0A918P6H8_9ACTN</name>
<reference evidence="2" key="2">
    <citation type="submission" date="2020-09" db="EMBL/GenBank/DDBJ databases">
        <authorList>
            <person name="Sun Q."/>
            <person name="Ohkuma M."/>
        </authorList>
    </citation>
    <scope>NUCLEOTIDE SEQUENCE</scope>
    <source>
        <strain evidence="2">JCM 4815</strain>
    </source>
</reference>
<accession>A0A918P6H8</accession>
<proteinExistence type="predicted"/>
<gene>
    <name evidence="2" type="ORF">GCM10010365_01550</name>
</gene>
<reference evidence="2" key="1">
    <citation type="journal article" date="2014" name="Int. J. Syst. Evol. Microbiol.">
        <title>Complete genome sequence of Corynebacterium casei LMG S-19264T (=DSM 44701T), isolated from a smear-ripened cheese.</title>
        <authorList>
            <consortium name="US DOE Joint Genome Institute (JGI-PGF)"/>
            <person name="Walter F."/>
            <person name="Albersmeier A."/>
            <person name="Kalinowski J."/>
            <person name="Ruckert C."/>
        </authorList>
    </citation>
    <scope>NUCLEOTIDE SEQUENCE</scope>
    <source>
        <strain evidence="2">JCM 4815</strain>
    </source>
</reference>